<reference evidence="1 2" key="1">
    <citation type="journal article" date="2012" name="J. Bacteriol.">
        <title>Complete genome sequence of Enterobacter aerogenes KCTC 2190.</title>
        <authorList>
            <person name="Shin S.H."/>
            <person name="Kim S."/>
            <person name="Kim J.Y."/>
            <person name="Lee S."/>
            <person name="Um Y."/>
            <person name="Oh M.K."/>
            <person name="Kim Y.R."/>
            <person name="Lee J."/>
            <person name="Yang K.S."/>
        </authorList>
    </citation>
    <scope>NUCLEOTIDE SEQUENCE [LARGE SCALE GENOMIC DNA]</scope>
    <source>
        <strain evidence="1 2">KCTC 2190</strain>
    </source>
</reference>
<name>A0A0H3FXL3_KLEAK</name>
<evidence type="ECO:0000313" key="2">
    <source>
        <dbReference type="Proteomes" id="UP000008881"/>
    </source>
</evidence>
<dbReference type="AlphaFoldDB" id="A0A0H3FXL3"/>
<gene>
    <name evidence="1" type="ordered locus">EAE_21850</name>
</gene>
<evidence type="ECO:0000313" key="1">
    <source>
        <dbReference type="EMBL" id="AEG99271.1"/>
    </source>
</evidence>
<keyword evidence="2" id="KW-1185">Reference proteome</keyword>
<dbReference type="OrthoDB" id="6043530at2"/>
<proteinExistence type="predicted"/>
<protein>
    <submittedName>
        <fullName evidence="1">Uncharacterized protein</fullName>
    </submittedName>
</protein>
<dbReference type="HOGENOM" id="CLU_3308957_0_0_6"/>
<dbReference type="KEGG" id="eae:EAE_21850"/>
<accession>A0A0H3FXL3</accession>
<dbReference type="EMBL" id="CP002824">
    <property type="protein sequence ID" value="AEG99271.1"/>
    <property type="molecule type" value="Genomic_DNA"/>
</dbReference>
<sequence>MREYVYYPGSFQPLALLTQEAGRKESWHYHCDPNGAPVA</sequence>
<dbReference type="PATRIC" id="fig|1028307.3.peg.4351"/>
<organism evidence="1 2">
    <name type="scientific">Klebsiella aerogenes (strain ATCC 13048 / DSM 30053 / CCUG 1429 / JCM 1235 / KCTC 2190 / NBRC 13534 / NCIMB 10102 / NCTC 10006 / CDC 819-56)</name>
    <name type="common">Enterobacter aerogenes</name>
    <dbReference type="NCBI Taxonomy" id="1028307"/>
    <lineage>
        <taxon>Bacteria</taxon>
        <taxon>Pseudomonadati</taxon>
        <taxon>Pseudomonadota</taxon>
        <taxon>Gammaproteobacteria</taxon>
        <taxon>Enterobacterales</taxon>
        <taxon>Enterobacteriaceae</taxon>
        <taxon>Klebsiella/Raoultella group</taxon>
        <taxon>Klebsiella</taxon>
    </lineage>
</organism>
<dbReference type="Proteomes" id="UP000008881">
    <property type="component" value="Chromosome"/>
</dbReference>